<accession>A0A8J7U820</accession>
<keyword evidence="2" id="KW-1185">Reference proteome</keyword>
<gene>
    <name evidence="1" type="ORF">J3U88_31910</name>
</gene>
<comment type="caution">
    <text evidence="1">The sequence shown here is derived from an EMBL/GenBank/DDBJ whole genome shotgun (WGS) entry which is preliminary data.</text>
</comment>
<dbReference type="Proteomes" id="UP000664417">
    <property type="component" value="Unassembled WGS sequence"/>
</dbReference>
<protein>
    <submittedName>
        <fullName evidence="1">Uncharacterized protein</fullName>
    </submittedName>
</protein>
<dbReference type="RefSeq" id="WP_207863083.1">
    <property type="nucleotide sequence ID" value="NZ_JAFREP010000050.1"/>
</dbReference>
<evidence type="ECO:0000313" key="2">
    <source>
        <dbReference type="Proteomes" id="UP000664417"/>
    </source>
</evidence>
<dbReference type="AlphaFoldDB" id="A0A8J7U820"/>
<proteinExistence type="predicted"/>
<name>A0A8J7U820_9BACT</name>
<sequence length="150" mass="15956">MTPFVFCLLLTTLMSEPMVGADASQSIASSEITVPSGALDSELAPTTQTDLNRENKSHPPLLVSASAVRSGGVWRLVYSTTTATVQGGCAPYSYQWRAGPYVVPDRGLTGAQARFITALGTNSYATVTVTDRYGATATTSVQLYYPLPPW</sequence>
<reference evidence="1" key="1">
    <citation type="submission" date="2021-03" db="EMBL/GenBank/DDBJ databases">
        <authorList>
            <person name="Wang G."/>
        </authorList>
    </citation>
    <scope>NUCLEOTIDE SEQUENCE</scope>
    <source>
        <strain evidence="1">KCTC 12899</strain>
    </source>
</reference>
<organism evidence="1 2">
    <name type="scientific">Acanthopleuribacter pedis</name>
    <dbReference type="NCBI Taxonomy" id="442870"/>
    <lineage>
        <taxon>Bacteria</taxon>
        <taxon>Pseudomonadati</taxon>
        <taxon>Acidobacteriota</taxon>
        <taxon>Holophagae</taxon>
        <taxon>Acanthopleuribacterales</taxon>
        <taxon>Acanthopleuribacteraceae</taxon>
        <taxon>Acanthopleuribacter</taxon>
    </lineage>
</organism>
<evidence type="ECO:0000313" key="1">
    <source>
        <dbReference type="EMBL" id="MBO1323113.1"/>
    </source>
</evidence>
<dbReference type="EMBL" id="JAFREP010000050">
    <property type="protein sequence ID" value="MBO1323113.1"/>
    <property type="molecule type" value="Genomic_DNA"/>
</dbReference>